<dbReference type="STRING" id="933852.A0A0C3ABN0"/>
<feature type="signal peptide" evidence="6">
    <location>
        <begin position="1"/>
        <end position="23"/>
    </location>
</feature>
<sequence length="1115" mass="124386">MEVAGLVIGAIGMVTAWNACVQAFDTVGSVGSFGLDHQIIQVKLEVERVRLLSWGEMVGLATVQPGQSNPDHIVDQRLNRDDMRETVMKLLGCIQHVFNDTDSLQRKYGLKQDTSAAGGETLSLITTSNGGQLILKSVFKRAYVNLQKSAKEYQQNTPLKLRARWAIGDKAKFLDLIAEIRGFNDSLVSLFPDVTSKTAARLREDIDASDEISSLQLLEQASADEHEDIWESASMRLSNLGQTATGPSIAPFEDKKTETASIAQVPVNNDGDDSWEDDNGQPVTKAAKRELSELEKQLEALESFCKRKSSGGLICRVSSGGLRCYASVYWEGDNRDHSFSHWDDELKGFVPSAHQAFDVYRRKKYIQKIRQDNYDIPTSEDYVLLDIEDNPKYHNVRPGTITVEGFGLECWEYEEKFGKPRDQRILVNASDMQNIPAKKILRRIHELKTNPGALGWHPTQEIEDLREFAGAQFASGYDLAHRERWGLFSSFYQLLNRRDLFINFTTSSSIMVAATGPNSKGIWNFLWQIILGYELVRRLEQPHDGSATGFTSQVLTTLIVADQWIHNVDLVLVDQKESAEEKEARKKEEKEAANALKDKGNEAMKKKEYQAAIDFYTDALDIEPENPVLLSNRAAAFISVEEYQLGCDDAQAAVDADPTFTKAWGRLGLAKLELGDIQGSVEAYKRGINSDSTGGSAIMKQGYENAKRRLANSPAGGNVTQQTPNSSVVVADKEKKKPDAKKKDKSAPWDDAWDLEGKSLEWHSLVHEKQIEGLLRFAEILKWPFMNETRDYAEDVYGNIRGGNTVPPDVWDWIYGMVLPGKWMAYKIFAVLVLSTPSLAKEIGTAHYFDHGLSLPKQSYWRSRTVLGRVLGSLPGVKFACGRVGPCPPIESPHRKYIRIKARRVAPPKKDSDVIHVGGFGADDGEETTRMREGEDVQQWMAELRDESNWAIPQPPVQQMTTCSVEKIRVKKLPLNASFVAKSSKMSEAEVEDEIEYRASIEFKIDNLPPVTYTLYTNPVFVTLPACRGPIHSVHTRELPKFRRNILNAEDLKEVEAADYEESGLIVINATGKGAETVARAWCSERGKDAAIRANGGPCFVCAYNNASAKGLGIG</sequence>
<keyword evidence="6" id="KW-0732">Signal</keyword>
<keyword evidence="9" id="KW-1185">Reference proteome</keyword>
<dbReference type="AlphaFoldDB" id="A0A0C3ABN0"/>
<dbReference type="Pfam" id="PF14479">
    <property type="entry name" value="HeLo"/>
    <property type="match status" value="1"/>
</dbReference>
<feature type="compositionally biased region" description="Polar residues" evidence="5">
    <location>
        <begin position="718"/>
        <end position="728"/>
    </location>
</feature>
<dbReference type="SMART" id="SM00028">
    <property type="entry name" value="TPR"/>
    <property type="match status" value="3"/>
</dbReference>
<dbReference type="PANTHER" id="PTHR45831">
    <property type="entry name" value="LD24721P"/>
    <property type="match status" value="1"/>
</dbReference>
<dbReference type="InterPro" id="IPR011990">
    <property type="entry name" value="TPR-like_helical_dom_sf"/>
</dbReference>
<dbReference type="HOGENOM" id="CLU_011377_0_0_1"/>
<dbReference type="PANTHER" id="PTHR45831:SF2">
    <property type="entry name" value="LD24721P"/>
    <property type="match status" value="1"/>
</dbReference>
<dbReference type="SUPFAM" id="SSF48452">
    <property type="entry name" value="TPR-like"/>
    <property type="match status" value="1"/>
</dbReference>
<feature type="domain" description="Prion-inhibition and propagation HeLo" evidence="7">
    <location>
        <begin position="5"/>
        <end position="218"/>
    </location>
</feature>
<dbReference type="InterPro" id="IPR029498">
    <property type="entry name" value="HeLo_dom"/>
</dbReference>
<dbReference type="OrthoDB" id="2362444at2759"/>
<protein>
    <recommendedName>
        <fullName evidence="7">Prion-inhibition and propagation HeLo domain-containing protein</fullName>
    </recommendedName>
</protein>
<keyword evidence="1" id="KW-0677">Repeat</keyword>
<reference evidence="8 9" key="1">
    <citation type="submission" date="2014-04" db="EMBL/GenBank/DDBJ databases">
        <authorList>
            <consortium name="DOE Joint Genome Institute"/>
            <person name="Kuo A."/>
            <person name="Zuccaro A."/>
            <person name="Kohler A."/>
            <person name="Nagy L.G."/>
            <person name="Floudas D."/>
            <person name="Copeland A."/>
            <person name="Barry K.W."/>
            <person name="Cichocki N."/>
            <person name="Veneault-Fourrey C."/>
            <person name="LaButti K."/>
            <person name="Lindquist E.A."/>
            <person name="Lipzen A."/>
            <person name="Lundell T."/>
            <person name="Morin E."/>
            <person name="Murat C."/>
            <person name="Sun H."/>
            <person name="Tunlid A."/>
            <person name="Henrissat B."/>
            <person name="Grigoriev I.V."/>
            <person name="Hibbett D.S."/>
            <person name="Martin F."/>
            <person name="Nordberg H.P."/>
            <person name="Cantor M.N."/>
            <person name="Hua S.X."/>
        </authorList>
    </citation>
    <scope>NUCLEOTIDE SEQUENCE [LARGE SCALE GENOMIC DNA]</scope>
    <source>
        <strain evidence="8 9">MAFF 305830</strain>
    </source>
</reference>
<evidence type="ECO:0000256" key="5">
    <source>
        <dbReference type="SAM" id="MobiDB-lite"/>
    </source>
</evidence>
<dbReference type="Gene3D" id="1.25.40.10">
    <property type="entry name" value="Tetratricopeptide repeat domain"/>
    <property type="match status" value="1"/>
</dbReference>
<dbReference type="GO" id="GO:0060090">
    <property type="term" value="F:molecular adaptor activity"/>
    <property type="evidence" value="ECO:0007669"/>
    <property type="project" value="TreeGrafter"/>
</dbReference>
<reference evidence="9" key="2">
    <citation type="submission" date="2015-01" db="EMBL/GenBank/DDBJ databases">
        <title>Evolutionary Origins and Diversification of the Mycorrhizal Mutualists.</title>
        <authorList>
            <consortium name="DOE Joint Genome Institute"/>
            <consortium name="Mycorrhizal Genomics Consortium"/>
            <person name="Kohler A."/>
            <person name="Kuo A."/>
            <person name="Nagy L.G."/>
            <person name="Floudas D."/>
            <person name="Copeland A."/>
            <person name="Barry K.W."/>
            <person name="Cichocki N."/>
            <person name="Veneault-Fourrey C."/>
            <person name="LaButti K."/>
            <person name="Lindquist E.A."/>
            <person name="Lipzen A."/>
            <person name="Lundell T."/>
            <person name="Morin E."/>
            <person name="Murat C."/>
            <person name="Riley R."/>
            <person name="Ohm R."/>
            <person name="Sun H."/>
            <person name="Tunlid A."/>
            <person name="Henrissat B."/>
            <person name="Grigoriev I.V."/>
            <person name="Hibbett D.S."/>
            <person name="Martin F."/>
        </authorList>
    </citation>
    <scope>NUCLEOTIDE SEQUENCE [LARGE SCALE GENOMIC DNA]</scope>
    <source>
        <strain evidence="9">MAFF 305830</strain>
    </source>
</reference>
<dbReference type="InterPro" id="IPR019734">
    <property type="entry name" value="TPR_rpt"/>
</dbReference>
<dbReference type="GO" id="GO:0072380">
    <property type="term" value="C:TRC complex"/>
    <property type="evidence" value="ECO:0007669"/>
    <property type="project" value="TreeGrafter"/>
</dbReference>
<evidence type="ECO:0000313" key="9">
    <source>
        <dbReference type="Proteomes" id="UP000054097"/>
    </source>
</evidence>
<dbReference type="GO" id="GO:0016020">
    <property type="term" value="C:membrane"/>
    <property type="evidence" value="ECO:0007669"/>
    <property type="project" value="TreeGrafter"/>
</dbReference>
<feature type="chain" id="PRO_5002175272" description="Prion-inhibition and propagation HeLo domain-containing protein" evidence="6">
    <location>
        <begin position="24"/>
        <end position="1115"/>
    </location>
</feature>
<evidence type="ECO:0000256" key="3">
    <source>
        <dbReference type="PROSITE-ProRule" id="PRU00339"/>
    </source>
</evidence>
<evidence type="ECO:0000256" key="6">
    <source>
        <dbReference type="SAM" id="SignalP"/>
    </source>
</evidence>
<evidence type="ECO:0000313" key="8">
    <source>
        <dbReference type="EMBL" id="KIM22050.1"/>
    </source>
</evidence>
<evidence type="ECO:0000256" key="4">
    <source>
        <dbReference type="SAM" id="Coils"/>
    </source>
</evidence>
<feature type="non-terminal residue" evidence="8">
    <location>
        <position position="1115"/>
    </location>
</feature>
<evidence type="ECO:0000256" key="1">
    <source>
        <dbReference type="ARBA" id="ARBA00022737"/>
    </source>
</evidence>
<evidence type="ECO:0000259" key="7">
    <source>
        <dbReference type="Pfam" id="PF14479"/>
    </source>
</evidence>
<dbReference type="Gene3D" id="1.20.120.1020">
    <property type="entry name" value="Prion-inhibition and propagation, HeLo domain"/>
    <property type="match status" value="1"/>
</dbReference>
<dbReference type="InterPro" id="IPR038305">
    <property type="entry name" value="HeLo_sf"/>
</dbReference>
<dbReference type="GO" id="GO:0006620">
    <property type="term" value="P:post-translational protein targeting to endoplasmic reticulum membrane"/>
    <property type="evidence" value="ECO:0007669"/>
    <property type="project" value="TreeGrafter"/>
</dbReference>
<dbReference type="Pfam" id="PF13181">
    <property type="entry name" value="TPR_8"/>
    <property type="match status" value="2"/>
</dbReference>
<feature type="region of interest" description="Disordered" evidence="5">
    <location>
        <begin position="710"/>
        <end position="748"/>
    </location>
</feature>
<dbReference type="Proteomes" id="UP000054097">
    <property type="component" value="Unassembled WGS sequence"/>
</dbReference>
<accession>A0A0C3ABN0</accession>
<feature type="compositionally biased region" description="Basic and acidic residues" evidence="5">
    <location>
        <begin position="731"/>
        <end position="748"/>
    </location>
</feature>
<gene>
    <name evidence="8" type="ORF">M408DRAFT_29057</name>
</gene>
<dbReference type="EMBL" id="KN824365">
    <property type="protein sequence ID" value="KIM22050.1"/>
    <property type="molecule type" value="Genomic_DNA"/>
</dbReference>
<keyword evidence="4" id="KW-0175">Coiled coil</keyword>
<proteinExistence type="predicted"/>
<feature type="repeat" description="TPR" evidence="3">
    <location>
        <begin position="593"/>
        <end position="626"/>
    </location>
</feature>
<dbReference type="PROSITE" id="PS50005">
    <property type="entry name" value="TPR"/>
    <property type="match status" value="1"/>
</dbReference>
<keyword evidence="2 3" id="KW-0802">TPR repeat</keyword>
<feature type="coiled-coil region" evidence="4">
    <location>
        <begin position="572"/>
        <end position="606"/>
    </location>
</feature>
<name>A0A0C3ABN0_SERVB</name>
<evidence type="ECO:0000256" key="2">
    <source>
        <dbReference type="ARBA" id="ARBA00022803"/>
    </source>
</evidence>
<organism evidence="8 9">
    <name type="scientific">Serendipita vermifera MAFF 305830</name>
    <dbReference type="NCBI Taxonomy" id="933852"/>
    <lineage>
        <taxon>Eukaryota</taxon>
        <taxon>Fungi</taxon>
        <taxon>Dikarya</taxon>
        <taxon>Basidiomycota</taxon>
        <taxon>Agaricomycotina</taxon>
        <taxon>Agaricomycetes</taxon>
        <taxon>Sebacinales</taxon>
        <taxon>Serendipitaceae</taxon>
        <taxon>Serendipita</taxon>
    </lineage>
</organism>
<dbReference type="InterPro" id="IPR047150">
    <property type="entry name" value="SGT"/>
</dbReference>